<dbReference type="GO" id="GO:0003924">
    <property type="term" value="F:GTPase activity"/>
    <property type="evidence" value="ECO:0007669"/>
    <property type="project" value="InterPro"/>
</dbReference>
<dbReference type="PANTHER" id="PTHR10465">
    <property type="entry name" value="TRANSMEMBRANE GTPASE FZO1"/>
    <property type="match status" value="1"/>
</dbReference>
<keyword evidence="9" id="KW-1185">Reference proteome</keyword>
<dbReference type="KEGG" id="amaq:GO499_08650"/>
<organism evidence="8 9">
    <name type="scientific">Algicella marina</name>
    <dbReference type="NCBI Taxonomy" id="2683284"/>
    <lineage>
        <taxon>Bacteria</taxon>
        <taxon>Pseudomonadati</taxon>
        <taxon>Pseudomonadota</taxon>
        <taxon>Alphaproteobacteria</taxon>
        <taxon>Rhodobacterales</taxon>
        <taxon>Paracoccaceae</taxon>
        <taxon>Algicella</taxon>
    </lineage>
</organism>
<evidence type="ECO:0000313" key="9">
    <source>
        <dbReference type="Proteomes" id="UP000464495"/>
    </source>
</evidence>
<dbReference type="GO" id="GO:0016020">
    <property type="term" value="C:membrane"/>
    <property type="evidence" value="ECO:0007669"/>
    <property type="project" value="UniProtKB-SubCell"/>
</dbReference>
<dbReference type="SUPFAM" id="SSF52540">
    <property type="entry name" value="P-loop containing nucleoside triphosphate hydrolases"/>
    <property type="match status" value="1"/>
</dbReference>
<evidence type="ECO:0000259" key="7">
    <source>
        <dbReference type="Pfam" id="PF00350"/>
    </source>
</evidence>
<dbReference type="GO" id="GO:0005525">
    <property type="term" value="F:GTP binding"/>
    <property type="evidence" value="ECO:0007669"/>
    <property type="project" value="UniProtKB-KW"/>
</dbReference>
<dbReference type="InterPro" id="IPR045063">
    <property type="entry name" value="Dynamin_N"/>
</dbReference>
<dbReference type="AlphaFoldDB" id="A0A6P1T0U3"/>
<keyword evidence="2" id="KW-0547">Nucleotide-binding</keyword>
<keyword evidence="3" id="KW-0378">Hydrolase</keyword>
<evidence type="ECO:0000256" key="3">
    <source>
        <dbReference type="ARBA" id="ARBA00022801"/>
    </source>
</evidence>
<evidence type="ECO:0000256" key="5">
    <source>
        <dbReference type="ARBA" id="ARBA00023136"/>
    </source>
</evidence>
<reference evidence="8 9" key="1">
    <citation type="submission" date="2019-12" db="EMBL/GenBank/DDBJ databases">
        <title>Complete genome sequence of Algicella marina strain 9Alg 56(T) isolated from the red alga Tichocarpus crinitus.</title>
        <authorList>
            <person name="Kim S.-G."/>
            <person name="Nedashkovskaya O.I."/>
        </authorList>
    </citation>
    <scope>NUCLEOTIDE SEQUENCE [LARGE SCALE GENOMIC DNA]</scope>
    <source>
        <strain evidence="8 9">9Alg 56</strain>
    </source>
</reference>
<evidence type="ECO:0000313" key="8">
    <source>
        <dbReference type="EMBL" id="QHQ35263.1"/>
    </source>
</evidence>
<dbReference type="InterPro" id="IPR027417">
    <property type="entry name" value="P-loop_NTPase"/>
</dbReference>
<dbReference type="InterPro" id="IPR027094">
    <property type="entry name" value="Mitofusin_fam"/>
</dbReference>
<keyword evidence="5" id="KW-0472">Membrane</keyword>
<feature type="domain" description="Dynamin N-terminal" evidence="7">
    <location>
        <begin position="31"/>
        <end position="59"/>
    </location>
</feature>
<evidence type="ECO:0000256" key="6">
    <source>
        <dbReference type="SAM" id="MobiDB-lite"/>
    </source>
</evidence>
<name>A0A6P1T0U3_9RHOB</name>
<dbReference type="Proteomes" id="UP000464495">
    <property type="component" value="Chromosome"/>
</dbReference>
<gene>
    <name evidence="8" type="ORF">GO499_08650</name>
</gene>
<dbReference type="Pfam" id="PF00350">
    <property type="entry name" value="Dynamin_N"/>
    <property type="match status" value="1"/>
</dbReference>
<comment type="subcellular location">
    <subcellularLocation>
        <location evidence="1">Membrane</location>
    </subcellularLocation>
</comment>
<accession>A0A6P1T0U3</accession>
<dbReference type="PANTHER" id="PTHR10465:SF0">
    <property type="entry name" value="SARCALUMENIN"/>
    <property type="match status" value="1"/>
</dbReference>
<feature type="region of interest" description="Disordered" evidence="6">
    <location>
        <begin position="362"/>
        <end position="384"/>
    </location>
</feature>
<dbReference type="Gene3D" id="3.40.50.300">
    <property type="entry name" value="P-loop containing nucleotide triphosphate hydrolases"/>
    <property type="match status" value="1"/>
</dbReference>
<protein>
    <recommendedName>
        <fullName evidence="7">Dynamin N-terminal domain-containing protein</fullName>
    </recommendedName>
</protein>
<sequence length="384" mass="42964">MDDMTHEHFREVPADHYARLKSWSERKPRFALMGEFSAGKSTLLNFLVGRDVVPTKTTATHIPAVWLIHGHGEVGHAIGYDGSVSEVQAPDLLSESLASSALIRMLMPSDALRAFDIIDTPGISDPTMSTNMLPMVSKFCNFVLWCTHATQAWRQSEAAAWKSMPKRMRENSILVVTRADKLKSESERKKVEKRLRRETEGLFREIVFIATPKASAAKGKPGEVSAWHSSGGESFEAALARSVTYVSESRAAQLARYLPAEPKQVSAPVSAVDPDRKPLTEAPAAQLETDRRAISRMWQDAEQEAGKIITFEHLNALIRLFLAKLEAEKVSGSSEVSKMLKSAETAEEFGFDLRRTVRQLREEFEEPSQDPWFDLNPLKPTSRR</sequence>
<evidence type="ECO:0000256" key="1">
    <source>
        <dbReference type="ARBA" id="ARBA00004370"/>
    </source>
</evidence>
<proteinExistence type="predicted"/>
<dbReference type="EMBL" id="CP046620">
    <property type="protein sequence ID" value="QHQ35263.1"/>
    <property type="molecule type" value="Genomic_DNA"/>
</dbReference>
<evidence type="ECO:0000256" key="2">
    <source>
        <dbReference type="ARBA" id="ARBA00022741"/>
    </source>
</evidence>
<keyword evidence="4" id="KW-0342">GTP-binding</keyword>
<evidence type="ECO:0000256" key="4">
    <source>
        <dbReference type="ARBA" id="ARBA00023134"/>
    </source>
</evidence>
<dbReference type="RefSeq" id="WP_161861829.1">
    <property type="nucleotide sequence ID" value="NZ_CP046620.1"/>
</dbReference>